<protein>
    <submittedName>
        <fullName evidence="2">Periplasmic copper-binding protein</fullName>
    </submittedName>
</protein>
<feature type="chain" id="PRO_5006064099" evidence="1">
    <location>
        <begin position="21"/>
        <end position="113"/>
    </location>
</feature>
<dbReference type="STRING" id="1396826.PHA8399_00501"/>
<dbReference type="InterPro" id="IPR042230">
    <property type="entry name" value="CusF_sf"/>
</dbReference>
<reference evidence="2 3" key="1">
    <citation type="submission" date="2015-09" db="EMBL/GenBank/DDBJ databases">
        <authorList>
            <consortium name="Swine Surveillance"/>
        </authorList>
    </citation>
    <scope>NUCLEOTIDE SEQUENCE [LARGE SCALE GENOMIC DNA]</scope>
    <source>
        <strain evidence="2 3">CECT 8399</strain>
    </source>
</reference>
<proteinExistence type="predicted"/>
<dbReference type="Pfam" id="PF11604">
    <property type="entry name" value="CusF_Ec"/>
    <property type="match status" value="1"/>
</dbReference>
<keyword evidence="1" id="KW-0732">Signal</keyword>
<gene>
    <name evidence="2" type="ORF">PHA8399_00501</name>
</gene>
<dbReference type="RefSeq" id="WP_058284634.1">
    <property type="nucleotide sequence ID" value="NZ_CYSR01000006.1"/>
</dbReference>
<dbReference type="Proteomes" id="UP000051326">
    <property type="component" value="Unassembled WGS sequence"/>
</dbReference>
<evidence type="ECO:0000256" key="1">
    <source>
        <dbReference type="SAM" id="SignalP"/>
    </source>
</evidence>
<dbReference type="InterPro" id="IPR021647">
    <property type="entry name" value="CusF_Ec"/>
</dbReference>
<dbReference type="AlphaFoldDB" id="A0A0P1H5V3"/>
<dbReference type="Gene3D" id="2.40.50.320">
    <property type="entry name" value="Copper binding periplasmic protein CusF"/>
    <property type="match status" value="1"/>
</dbReference>
<sequence>MKSFTFASIVLAFCASGAFAQTTHSMDHSGMHMSDSQMEGAVHATALVNSISDGSANVSHDPIPEIGWPGMTMDLPLQADAQIMGDVAPGDKVTLMLLKGSDGMYAIGAMMPN</sequence>
<dbReference type="EMBL" id="CYSR01000006">
    <property type="protein sequence ID" value="CUH98387.1"/>
    <property type="molecule type" value="Genomic_DNA"/>
</dbReference>
<accession>A0A0P1H5V3</accession>
<evidence type="ECO:0000313" key="3">
    <source>
        <dbReference type="Proteomes" id="UP000051326"/>
    </source>
</evidence>
<feature type="signal peptide" evidence="1">
    <location>
        <begin position="1"/>
        <end position="20"/>
    </location>
</feature>
<organism evidence="2 3">
    <name type="scientific">Leisingera aquaemixtae</name>
    <dbReference type="NCBI Taxonomy" id="1396826"/>
    <lineage>
        <taxon>Bacteria</taxon>
        <taxon>Pseudomonadati</taxon>
        <taxon>Pseudomonadota</taxon>
        <taxon>Alphaproteobacteria</taxon>
        <taxon>Rhodobacterales</taxon>
        <taxon>Roseobacteraceae</taxon>
        <taxon>Leisingera</taxon>
    </lineage>
</organism>
<name>A0A0P1H5V3_9RHOB</name>
<evidence type="ECO:0000313" key="2">
    <source>
        <dbReference type="EMBL" id="CUH98387.1"/>
    </source>
</evidence>